<evidence type="ECO:0000313" key="3">
    <source>
        <dbReference type="Proteomes" id="UP000517753"/>
    </source>
</evidence>
<evidence type="ECO:0000256" key="1">
    <source>
        <dbReference type="SAM" id="MobiDB-lite"/>
    </source>
</evidence>
<protein>
    <submittedName>
        <fullName evidence="2">Uncharacterized protein</fullName>
    </submittedName>
</protein>
<dbReference type="Proteomes" id="UP000517753">
    <property type="component" value="Unassembled WGS sequence"/>
</dbReference>
<evidence type="ECO:0000313" key="2">
    <source>
        <dbReference type="EMBL" id="NYD88780.1"/>
    </source>
</evidence>
<reference evidence="2 3" key="1">
    <citation type="submission" date="2020-08" db="EMBL/GenBank/DDBJ databases">
        <title>The Agave Microbiome: Exploring the role of microbial communities in plant adaptations to desert environments.</title>
        <authorList>
            <person name="Partida-Martinez L.P."/>
        </authorList>
    </citation>
    <scope>NUCLEOTIDE SEQUENCE [LARGE SCALE GENOMIC DNA]</scope>
    <source>
        <strain evidence="2 3">AS2.3</strain>
    </source>
</reference>
<organism evidence="2 3">
    <name type="scientific">Sphingomonas melonis</name>
    <dbReference type="NCBI Taxonomy" id="152682"/>
    <lineage>
        <taxon>Bacteria</taxon>
        <taxon>Pseudomonadati</taxon>
        <taxon>Pseudomonadota</taxon>
        <taxon>Alphaproteobacteria</taxon>
        <taxon>Sphingomonadales</taxon>
        <taxon>Sphingomonadaceae</taxon>
        <taxon>Sphingomonas</taxon>
    </lineage>
</organism>
<comment type="caution">
    <text evidence="2">The sequence shown here is derived from an EMBL/GenBank/DDBJ whole genome shotgun (WGS) entry which is preliminary data.</text>
</comment>
<name>A0A7Y9FK32_9SPHN</name>
<accession>A0A7Y9FK32</accession>
<sequence>MSLMMSPTPTDDAEATRALPEGEARVEARVKGGECDECVNDADADDDEDDGAGHAAVLSARAQAASVQPQIASPHVAQRSAQMAAIC</sequence>
<proteinExistence type="predicted"/>
<gene>
    <name evidence="2" type="ORF">HD841_000549</name>
</gene>
<dbReference type="AlphaFoldDB" id="A0A7Y9FK32"/>
<dbReference type="EMBL" id="JACCBY010000001">
    <property type="protein sequence ID" value="NYD88780.1"/>
    <property type="molecule type" value="Genomic_DNA"/>
</dbReference>
<feature type="region of interest" description="Disordered" evidence="1">
    <location>
        <begin position="1"/>
        <end position="22"/>
    </location>
</feature>
<keyword evidence="3" id="KW-1185">Reference proteome</keyword>